<dbReference type="GO" id="GO:0047680">
    <property type="term" value="F:aryl-acylamidase activity"/>
    <property type="evidence" value="ECO:0007669"/>
    <property type="project" value="UniProtKB-EC"/>
</dbReference>
<organism evidence="2 3">
    <name type="scientific">Achromobacter agilis</name>
    <dbReference type="NCBI Taxonomy" id="1353888"/>
    <lineage>
        <taxon>Bacteria</taxon>
        <taxon>Pseudomonadati</taxon>
        <taxon>Pseudomonadota</taxon>
        <taxon>Betaproteobacteria</taxon>
        <taxon>Burkholderiales</taxon>
        <taxon>Alcaligenaceae</taxon>
        <taxon>Achromobacter</taxon>
    </lineage>
</organism>
<dbReference type="Pfam" id="PF01425">
    <property type="entry name" value="Amidase"/>
    <property type="match status" value="1"/>
</dbReference>
<sequence length="473" mass="50379">MTIESTLCEMSAVALRGEIAAGRLSAREVVSAHLARIDAWNPHVNAVVTLDAEGAMAAAAQADERQAGGHALGLLHGLPIVHKDSFLTAGMRTTYGSPLYRDFVPERDSLIVSRERAAGAITLGKTNLPEFGAGSQTFNKVFGATRNPYDLRLTAGGSSGGAAAALATGMAPLADGTDMGGSLRNPASFCNVVGLRPSPGRVPQWPTASPYNTLTVAGPMARTVADVALLLAATAGSDARDPLAIEQDPARFLDSLERDFHGVRIAYAPTWGGLPTEPAVEQALALRLPVFADLGAHVELACPDFAGADAAFQALRGQTFAVGYEAALRENRHLLKDTVIWNVELGLQQAAAAVVQAERDRAALFARMHAFMQTYEFMIGPVSQVLPFPVEQETVSRIGDAAMQNYIDWMRSGYYLSLTGHPAISVPCGFTAEGLPVGIQIVGRYRQEHALLQLAHAFEQATQYWRRAPALPN</sequence>
<accession>A0A446CUY0</accession>
<feature type="domain" description="Amidase" evidence="1">
    <location>
        <begin position="28"/>
        <end position="452"/>
    </location>
</feature>
<dbReference type="NCBIfam" id="NF005686">
    <property type="entry name" value="PRK07486.1"/>
    <property type="match status" value="1"/>
</dbReference>
<evidence type="ECO:0000313" key="2">
    <source>
        <dbReference type="EMBL" id="SSW71668.1"/>
    </source>
</evidence>
<dbReference type="AlphaFoldDB" id="A0A446CUY0"/>
<dbReference type="Proteomes" id="UP000289184">
    <property type="component" value="Unassembled WGS sequence"/>
</dbReference>
<keyword evidence="2" id="KW-0378">Hydrolase</keyword>
<protein>
    <submittedName>
        <fullName evidence="2">Acylamidase</fullName>
        <ecNumber evidence="2">3.5.1.13</ecNumber>
    </submittedName>
</protein>
<dbReference type="Gene3D" id="3.90.1300.10">
    <property type="entry name" value="Amidase signature (AS) domain"/>
    <property type="match status" value="1"/>
</dbReference>
<dbReference type="RefSeq" id="WP_129530313.1">
    <property type="nucleotide sequence ID" value="NZ_UFQB01000031.1"/>
</dbReference>
<name>A0A446CUY0_9BURK</name>
<dbReference type="InterPro" id="IPR036928">
    <property type="entry name" value="AS_sf"/>
</dbReference>
<dbReference type="PROSITE" id="PS00571">
    <property type="entry name" value="AMIDASES"/>
    <property type="match status" value="1"/>
</dbReference>
<dbReference type="InterPro" id="IPR000120">
    <property type="entry name" value="Amidase"/>
</dbReference>
<evidence type="ECO:0000259" key="1">
    <source>
        <dbReference type="Pfam" id="PF01425"/>
    </source>
</evidence>
<dbReference type="PANTHER" id="PTHR11895:SF76">
    <property type="entry name" value="INDOLEACETAMIDE HYDROLASE"/>
    <property type="match status" value="1"/>
</dbReference>
<dbReference type="EMBL" id="UFQB01000031">
    <property type="protein sequence ID" value="SSW71668.1"/>
    <property type="molecule type" value="Genomic_DNA"/>
</dbReference>
<evidence type="ECO:0000313" key="3">
    <source>
        <dbReference type="Proteomes" id="UP000289184"/>
    </source>
</evidence>
<dbReference type="SUPFAM" id="SSF75304">
    <property type="entry name" value="Amidase signature (AS) enzymes"/>
    <property type="match status" value="1"/>
</dbReference>
<gene>
    <name evidence="2" type="primary">aam_6</name>
    <name evidence="2" type="ORF">AGI3411_05284</name>
</gene>
<dbReference type="InterPro" id="IPR023631">
    <property type="entry name" value="Amidase_dom"/>
</dbReference>
<proteinExistence type="predicted"/>
<dbReference type="OrthoDB" id="8576090at2"/>
<reference evidence="2 3" key="1">
    <citation type="submission" date="2018-07" db="EMBL/GenBank/DDBJ databases">
        <authorList>
            <person name="Peeters C."/>
        </authorList>
    </citation>
    <scope>NUCLEOTIDE SEQUENCE [LARGE SCALE GENOMIC DNA]</scope>
    <source>
        <strain evidence="2 3">LMG 3411</strain>
    </source>
</reference>
<dbReference type="EC" id="3.5.1.13" evidence="2"/>
<dbReference type="InterPro" id="IPR020556">
    <property type="entry name" value="Amidase_CS"/>
</dbReference>
<dbReference type="PANTHER" id="PTHR11895">
    <property type="entry name" value="TRANSAMIDASE"/>
    <property type="match status" value="1"/>
</dbReference>
<keyword evidence="3" id="KW-1185">Reference proteome</keyword>